<keyword evidence="3 7" id="KW-0813">Transport</keyword>
<evidence type="ECO:0000256" key="4">
    <source>
        <dbReference type="ARBA" id="ARBA00022692"/>
    </source>
</evidence>
<dbReference type="SUPFAM" id="SSF103473">
    <property type="entry name" value="MFS general substrate transporter"/>
    <property type="match status" value="1"/>
</dbReference>
<keyword evidence="9" id="KW-1185">Reference proteome</keyword>
<evidence type="ECO:0000313" key="10">
    <source>
        <dbReference type="RefSeq" id="XP_017346645.1"/>
    </source>
</evidence>
<feature type="transmembrane region" description="Helical" evidence="8">
    <location>
        <begin position="169"/>
        <end position="189"/>
    </location>
</feature>
<feature type="transmembrane region" description="Helical" evidence="8">
    <location>
        <begin position="53"/>
        <end position="73"/>
    </location>
</feature>
<feature type="transmembrane region" description="Helical" evidence="8">
    <location>
        <begin position="80"/>
        <end position="101"/>
    </location>
</feature>
<dbReference type="GeneID" id="108278032"/>
<feature type="transmembrane region" description="Helical" evidence="8">
    <location>
        <begin position="147"/>
        <end position="163"/>
    </location>
</feature>
<dbReference type="PIRSF" id="PIRSF028739">
    <property type="entry name" value="Folate_carrier"/>
    <property type="match status" value="1"/>
</dbReference>
<name>A0A2D0SWE9_ICTPU</name>
<feature type="transmembrane region" description="Helical" evidence="8">
    <location>
        <begin position="378"/>
        <end position="397"/>
    </location>
</feature>
<feature type="transmembrane region" description="Helical" evidence="8">
    <location>
        <begin position="439"/>
        <end position="460"/>
    </location>
</feature>
<dbReference type="KEGG" id="ipu:108278032"/>
<protein>
    <submittedName>
        <fullName evidence="10">Thiamine transporter 1 isoform X1</fullName>
    </submittedName>
</protein>
<evidence type="ECO:0000256" key="5">
    <source>
        <dbReference type="ARBA" id="ARBA00022989"/>
    </source>
</evidence>
<keyword evidence="4 8" id="KW-0812">Transmembrane</keyword>
<dbReference type="InterPro" id="IPR002666">
    <property type="entry name" value="Folate_carrier"/>
</dbReference>
<evidence type="ECO:0000313" key="9">
    <source>
        <dbReference type="Proteomes" id="UP000221080"/>
    </source>
</evidence>
<comment type="subcellular location">
    <subcellularLocation>
        <location evidence="1 7">Membrane</location>
        <topology evidence="1 7">Multi-pass membrane protein</topology>
    </subcellularLocation>
</comment>
<dbReference type="Gene3D" id="1.20.1250.20">
    <property type="entry name" value="MFS general substrate transporter like domains"/>
    <property type="match status" value="1"/>
</dbReference>
<keyword evidence="5 8" id="KW-1133">Transmembrane helix</keyword>
<comment type="similarity">
    <text evidence="2 7">Belongs to the reduced folate carrier (RFC) transporter (TC 2.A.48) family.</text>
</comment>
<reference evidence="10" key="2">
    <citation type="submission" date="2025-08" db="UniProtKB">
        <authorList>
            <consortium name="RefSeq"/>
        </authorList>
    </citation>
    <scope>IDENTIFICATION</scope>
    <source>
        <tissue evidence="10">Blood</tissue>
    </source>
</reference>
<dbReference type="PANTHER" id="PTHR10686:SF37">
    <property type="entry name" value="THIAMINE TRANSPORTER 2"/>
    <property type="match status" value="1"/>
</dbReference>
<proteinExistence type="inferred from homology"/>
<dbReference type="CTD" id="557854"/>
<dbReference type="GO" id="GO:0090482">
    <property type="term" value="F:vitamin transmembrane transporter activity"/>
    <property type="evidence" value="ECO:0007669"/>
    <property type="project" value="InterPro"/>
</dbReference>
<keyword evidence="6 7" id="KW-0472">Membrane</keyword>
<dbReference type="OMA" id="VWISYAG"/>
<dbReference type="FunFam" id="1.20.1250.20:FF:000225">
    <property type="entry name" value="Solute carrier family 19 member 1"/>
    <property type="match status" value="1"/>
</dbReference>
<gene>
    <name evidence="10" type="primary">slc19a3a</name>
</gene>
<evidence type="ECO:0000256" key="1">
    <source>
        <dbReference type="ARBA" id="ARBA00004141"/>
    </source>
</evidence>
<dbReference type="GO" id="GO:0005886">
    <property type="term" value="C:plasma membrane"/>
    <property type="evidence" value="ECO:0007669"/>
    <property type="project" value="UniProtKB-UniRule"/>
</dbReference>
<dbReference type="Proteomes" id="UP000221080">
    <property type="component" value="Chromosome 17"/>
</dbReference>
<dbReference type="PANTHER" id="PTHR10686">
    <property type="entry name" value="FOLATE TRANSPORTER"/>
    <property type="match status" value="1"/>
</dbReference>
<evidence type="ECO:0000256" key="7">
    <source>
        <dbReference type="PIRNR" id="PIRNR028739"/>
    </source>
</evidence>
<dbReference type="STRING" id="7998.ENSIPUP00000014127"/>
<feature type="transmembrane region" description="Helical" evidence="8">
    <location>
        <begin position="404"/>
        <end position="427"/>
    </location>
</feature>
<feature type="transmembrane region" description="Helical" evidence="8">
    <location>
        <begin position="107"/>
        <end position="127"/>
    </location>
</feature>
<sequence length="490" mass="55646">MDVFRRWRAGWRYPTMLLCFYGFFSSVKPIEPFLTSYMTGPAKNLTIEQVTNEIFPLWTYFYLAMLLPVFLLTDWLRYKPLIVVQCCSLFITTALLLWLHSMGAMQAVQFTYSVVTACEVAYFSYIYSVVDSQFYLKATSFCRTAQLLGYTVGSVTGQILLSLELMSHYYILVFTLVLISISFIATLLLPMPRTSMFFHQSKRVDKGGDLNQIEDCSEKGNTEETGKVETDLNNHRVEFMEDKQQDSQTLGADVEKRGCSETMLQLWLDFRCCFSSTEMLIWSMWWAVATCGYNQTVNYVQSLWETIEPSKNNTLFNGGVEAVSNLFGAASAYTVGFCRVNWSRWGELTLGSLSALSSAALYVMAFISNIWVCYGGYIVFKSLYMLLITIAMFQIAVGLSVERYALVFGVNTFVALVLQTILTSIVVDSRGLGLDAITQFIIYGSYFCLIALIFFARGVYTLYLQRAKQRVTEANTQSDGEQVYTHSVKL</sequence>
<feature type="transmembrane region" description="Helical" evidence="8">
    <location>
        <begin position="348"/>
        <end position="372"/>
    </location>
</feature>
<dbReference type="Pfam" id="PF01770">
    <property type="entry name" value="Folate_carrier"/>
    <property type="match status" value="1"/>
</dbReference>
<dbReference type="RefSeq" id="XP_017346645.1">
    <property type="nucleotide sequence ID" value="XM_017491156.3"/>
</dbReference>
<dbReference type="AlphaFoldDB" id="A0A2D0SWE9"/>
<reference evidence="9" key="1">
    <citation type="journal article" date="2016" name="Nat. Commun.">
        <title>The channel catfish genome sequence provides insights into the evolution of scale formation in teleosts.</title>
        <authorList>
            <person name="Liu Z."/>
            <person name="Liu S."/>
            <person name="Yao J."/>
            <person name="Bao L."/>
            <person name="Zhang J."/>
            <person name="Li Y."/>
            <person name="Jiang C."/>
            <person name="Sun L."/>
            <person name="Wang R."/>
            <person name="Zhang Y."/>
            <person name="Zhou T."/>
            <person name="Zeng Q."/>
            <person name="Fu Q."/>
            <person name="Gao S."/>
            <person name="Li N."/>
            <person name="Koren S."/>
            <person name="Jiang Y."/>
            <person name="Zimin A."/>
            <person name="Xu P."/>
            <person name="Phillippy A.M."/>
            <person name="Geng X."/>
            <person name="Song L."/>
            <person name="Sun F."/>
            <person name="Li C."/>
            <person name="Wang X."/>
            <person name="Chen A."/>
            <person name="Jin Y."/>
            <person name="Yuan Z."/>
            <person name="Yang Y."/>
            <person name="Tan S."/>
            <person name="Peatman E."/>
            <person name="Lu J."/>
            <person name="Qin Z."/>
            <person name="Dunham R."/>
            <person name="Li Z."/>
            <person name="Sonstegard T."/>
            <person name="Feng J."/>
            <person name="Danzmann R.G."/>
            <person name="Schroeder S."/>
            <person name="Scheffler B."/>
            <person name="Duke M.V."/>
            <person name="Ballard L."/>
            <person name="Kucuktas H."/>
            <person name="Kaltenboeck L."/>
            <person name="Liu H."/>
            <person name="Armbruster J."/>
            <person name="Xie Y."/>
            <person name="Kirby M.L."/>
            <person name="Tian Y."/>
            <person name="Flanagan M.E."/>
            <person name="Mu W."/>
            <person name="Waldbieser G.C."/>
        </authorList>
    </citation>
    <scope>NUCLEOTIDE SEQUENCE [LARGE SCALE GENOMIC DNA]</scope>
    <source>
        <strain evidence="9">SDA103</strain>
    </source>
</reference>
<accession>A0A2D0SWE9</accession>
<evidence type="ECO:0000256" key="3">
    <source>
        <dbReference type="ARBA" id="ARBA00022448"/>
    </source>
</evidence>
<evidence type="ECO:0000256" key="6">
    <source>
        <dbReference type="ARBA" id="ARBA00023136"/>
    </source>
</evidence>
<evidence type="ECO:0000256" key="2">
    <source>
        <dbReference type="ARBA" id="ARBA00005773"/>
    </source>
</evidence>
<dbReference type="OrthoDB" id="18814at2759"/>
<evidence type="ECO:0000256" key="8">
    <source>
        <dbReference type="SAM" id="Phobius"/>
    </source>
</evidence>
<organism evidence="9 10">
    <name type="scientific">Ictalurus punctatus</name>
    <name type="common">Channel catfish</name>
    <name type="synonym">Silurus punctatus</name>
    <dbReference type="NCBI Taxonomy" id="7998"/>
    <lineage>
        <taxon>Eukaryota</taxon>
        <taxon>Metazoa</taxon>
        <taxon>Chordata</taxon>
        <taxon>Craniata</taxon>
        <taxon>Vertebrata</taxon>
        <taxon>Euteleostomi</taxon>
        <taxon>Actinopterygii</taxon>
        <taxon>Neopterygii</taxon>
        <taxon>Teleostei</taxon>
        <taxon>Ostariophysi</taxon>
        <taxon>Siluriformes</taxon>
        <taxon>Ictaluridae</taxon>
        <taxon>Ictalurus</taxon>
    </lineage>
</organism>
<dbReference type="NCBIfam" id="TIGR00806">
    <property type="entry name" value="rfc"/>
    <property type="match status" value="1"/>
</dbReference>
<dbReference type="InterPro" id="IPR036259">
    <property type="entry name" value="MFS_trans_sf"/>
</dbReference>